<dbReference type="Pfam" id="PF24883">
    <property type="entry name" value="NPHP3_N"/>
    <property type="match status" value="1"/>
</dbReference>
<dbReference type="InterPro" id="IPR045184">
    <property type="entry name" value="SMU1"/>
</dbReference>
<evidence type="ECO:0000256" key="1">
    <source>
        <dbReference type="ARBA" id="ARBA00022574"/>
    </source>
</evidence>
<keyword evidence="2" id="KW-0677">Repeat</keyword>
<dbReference type="EMBL" id="JAWRVI010000298">
    <property type="protein sequence ID" value="KAK4068651.1"/>
    <property type="molecule type" value="Genomic_DNA"/>
</dbReference>
<feature type="repeat" description="WD" evidence="3">
    <location>
        <begin position="749"/>
        <end position="790"/>
    </location>
</feature>
<feature type="repeat" description="WD" evidence="3">
    <location>
        <begin position="833"/>
        <end position="874"/>
    </location>
</feature>
<evidence type="ECO:0000256" key="3">
    <source>
        <dbReference type="PROSITE-ProRule" id="PRU00221"/>
    </source>
</evidence>
<evidence type="ECO:0000313" key="5">
    <source>
        <dbReference type="EMBL" id="KAK4068651.1"/>
    </source>
</evidence>
<dbReference type="SUPFAM" id="SSF50978">
    <property type="entry name" value="WD40 repeat-like"/>
    <property type="match status" value="2"/>
</dbReference>
<dbReference type="InterPro" id="IPR015943">
    <property type="entry name" value="WD40/YVTN_repeat-like_dom_sf"/>
</dbReference>
<dbReference type="InterPro" id="IPR020472">
    <property type="entry name" value="WD40_PAC1"/>
</dbReference>
<feature type="domain" description="Nephrocystin 3-like N-terminal" evidence="4">
    <location>
        <begin position="187"/>
        <end position="347"/>
    </location>
</feature>
<dbReference type="InterPro" id="IPR036322">
    <property type="entry name" value="WD40_repeat_dom_sf"/>
</dbReference>
<dbReference type="Pfam" id="PF00400">
    <property type="entry name" value="WD40"/>
    <property type="match status" value="8"/>
</dbReference>
<feature type="repeat" description="WD" evidence="3">
    <location>
        <begin position="1001"/>
        <end position="1042"/>
    </location>
</feature>
<dbReference type="PROSITE" id="PS50082">
    <property type="entry name" value="WD_REPEATS_2"/>
    <property type="match status" value="8"/>
</dbReference>
<accession>A0ABR0BD87</accession>
<dbReference type="PRINTS" id="PR00320">
    <property type="entry name" value="GPROTEINBRPT"/>
</dbReference>
<dbReference type="PANTHER" id="PTHR22848">
    <property type="entry name" value="WD40 REPEAT PROTEIN"/>
    <property type="match status" value="1"/>
</dbReference>
<dbReference type="Gene3D" id="2.130.10.10">
    <property type="entry name" value="YVTN repeat-like/Quinoprotein amine dehydrogenase"/>
    <property type="match status" value="4"/>
</dbReference>
<dbReference type="SUPFAM" id="SSF52540">
    <property type="entry name" value="P-loop containing nucleoside triphosphate hydrolases"/>
    <property type="match status" value="1"/>
</dbReference>
<dbReference type="SMART" id="SM00320">
    <property type="entry name" value="WD40"/>
    <property type="match status" value="8"/>
</dbReference>
<evidence type="ECO:0000259" key="4">
    <source>
        <dbReference type="Pfam" id="PF24883"/>
    </source>
</evidence>
<dbReference type="Proteomes" id="UP001287286">
    <property type="component" value="Unassembled WGS sequence"/>
</dbReference>
<organism evidence="5 6">
    <name type="scientific">Purpureocillium lilacinum</name>
    <name type="common">Paecilomyces lilacinus</name>
    <dbReference type="NCBI Taxonomy" id="33203"/>
    <lineage>
        <taxon>Eukaryota</taxon>
        <taxon>Fungi</taxon>
        <taxon>Dikarya</taxon>
        <taxon>Ascomycota</taxon>
        <taxon>Pezizomycotina</taxon>
        <taxon>Sordariomycetes</taxon>
        <taxon>Hypocreomycetidae</taxon>
        <taxon>Hypocreales</taxon>
        <taxon>Ophiocordycipitaceae</taxon>
        <taxon>Purpureocillium</taxon>
    </lineage>
</organism>
<dbReference type="Gene3D" id="3.40.50.300">
    <property type="entry name" value="P-loop containing nucleotide triphosphate hydrolases"/>
    <property type="match status" value="1"/>
</dbReference>
<reference evidence="5 6" key="1">
    <citation type="journal article" date="2024" name="Microbiol. Resour. Announc.">
        <title>Genome annotations for the ascomycete fungi Trichoderma harzianum, Trichoderma aggressivum, and Purpureocillium lilacinum.</title>
        <authorList>
            <person name="Beijen E.P.W."/>
            <person name="Ohm R.A."/>
        </authorList>
    </citation>
    <scope>NUCLEOTIDE SEQUENCE [LARGE SCALE GENOMIC DNA]</scope>
    <source>
        <strain evidence="5 6">CBS 150709</strain>
    </source>
</reference>
<sequence>MEALGIAANVIAVVDLSVKVADWCVEYCKSVNNAKDDIFRFRLEVIGLQSAAKGVKELLAGPSRDRLNASEQLCNSVRHSESELQAVYERLRPTSAREIFTRLGLRTLRWPFQGKEVEKIMQNIARCTQAINLALQVDQTNILFDLDRRTVLSRLESEVAKGASFDSRAEEHHPTCLQETRVDLLQQVSVWARDPDAKAVFWLNGMAGTGKSTIARTVARDLARNHRLGASFFFKRGETDRASMSKVFPTLAADLVNNIPTLAPHVKDAIETDPAILRKTAREQCDKLVWHPISMIAAEAPTPTPIAIVIDALDECERKDDISLMIHLLSCAGTGQLGRLKVFLTSRPELPVRLGLGRMKGEYQNLLLHEIPQHMITHDITTFLNEELARIRREYNSTVRKERQLPDEWPSASDTKILVHMAIPLFIFAATVCRFIDDRRLGSPDEQLAKVLLGASREGSQLVATYLPVLTNMTIGASVQQREEMVRTFRIIVGGLVVLASPLSVPALAQILNIPERVIEVKLDMLHSVLSVPETAEAPVRLLHLSFRDFLLDPSQRADNPFWVDEKETHERMAAHCLRVLECLRQDMCDIKAPGTFRSAIDQDIVQASISPEVQYACLHWVYHLRNGGAPARNCYQVMSFLERHFLHWIESLSLIGRSRENVYLVAALQLLYKDDGPKELSEFLDDAMRFVQAYSFAIENAPLQVYSALLVFSPRRSKIRATFGSHIPRWISLRPTVNDNWGLCMQTLEGHDGFVSSVTFSADSTLVASGSEDKTIRLWRVATGECVQTLEGHDCFVSSVAFSADSTFVVSGSHDKTIRLWRVATGECVQTLEGHDDSVSSVAFSTDSTLVASGSHDETIRLWRVATGECVQTLEGHDRLVSSVAFSADSTLVASGSGDERIRLWRVATGECVQTLEGHDVFVSSVTFSVDSTLVASGSEDKTIRLWRVATGECVQTLEGHDRLISSMAISDDSTLVASGSHDKTIRLWRVATGECVQTLEGHDRLVSSVTFSADSTLVASGSHDKTIRLWRVATGECVQTLEGHGDSVRSVAFSTDSTRVASDSDDNTIRFWRVGTGECVRTLNAGFSSFRLSFGYDESSLMTDRGATTTQVETSECCPTDAVANATDGAYSSLGISEDQTWITWAGKELLWLPKEFRPSVAAVSGSNIVIGCRRGWVLFIRFSHQILAEKFTD</sequence>
<dbReference type="InterPro" id="IPR027417">
    <property type="entry name" value="P-loop_NTPase"/>
</dbReference>
<proteinExistence type="predicted"/>
<comment type="caution">
    <text evidence="5">The sequence shown here is derived from an EMBL/GenBank/DDBJ whole genome shotgun (WGS) entry which is preliminary data.</text>
</comment>
<gene>
    <name evidence="5" type="ORF">Purlil1_13761</name>
</gene>
<dbReference type="InterPro" id="IPR001680">
    <property type="entry name" value="WD40_rpt"/>
</dbReference>
<evidence type="ECO:0000313" key="6">
    <source>
        <dbReference type="Proteomes" id="UP001287286"/>
    </source>
</evidence>
<protein>
    <recommendedName>
        <fullName evidence="4">Nephrocystin 3-like N-terminal domain-containing protein</fullName>
    </recommendedName>
</protein>
<feature type="repeat" description="WD" evidence="3">
    <location>
        <begin position="1043"/>
        <end position="1084"/>
    </location>
</feature>
<feature type="repeat" description="WD" evidence="3">
    <location>
        <begin position="875"/>
        <end position="916"/>
    </location>
</feature>
<feature type="repeat" description="WD" evidence="3">
    <location>
        <begin position="791"/>
        <end position="832"/>
    </location>
</feature>
<evidence type="ECO:0000256" key="2">
    <source>
        <dbReference type="ARBA" id="ARBA00022737"/>
    </source>
</evidence>
<keyword evidence="6" id="KW-1185">Reference proteome</keyword>
<dbReference type="InterPro" id="IPR056884">
    <property type="entry name" value="NPHP3-like_N"/>
</dbReference>
<keyword evidence="1 3" id="KW-0853">WD repeat</keyword>
<dbReference type="PROSITE" id="PS50294">
    <property type="entry name" value="WD_REPEATS_REGION"/>
    <property type="match status" value="8"/>
</dbReference>
<feature type="repeat" description="WD" evidence="3">
    <location>
        <begin position="959"/>
        <end position="1000"/>
    </location>
</feature>
<dbReference type="CDD" id="cd00200">
    <property type="entry name" value="WD40"/>
    <property type="match status" value="1"/>
</dbReference>
<feature type="repeat" description="WD" evidence="3">
    <location>
        <begin position="917"/>
        <end position="958"/>
    </location>
</feature>
<name>A0ABR0BD87_PURLI</name>